<accession>G7E975</accession>
<dbReference type="FunFam" id="3.30.40.10:FF:000416">
    <property type="entry name" value="RBR-type E3 ubiquitin transferase"/>
    <property type="match status" value="1"/>
</dbReference>
<dbReference type="SUPFAM" id="SSF54495">
    <property type="entry name" value="UBC-like"/>
    <property type="match status" value="1"/>
</dbReference>
<dbReference type="PROSITE" id="PS50089">
    <property type="entry name" value="ZF_RING_2"/>
    <property type="match status" value="1"/>
</dbReference>
<protein>
    <recommendedName>
        <fullName evidence="3">RBR-type E3 ubiquitin transferase</fullName>
        <ecNumber evidence="3">2.3.2.31</ecNumber>
    </recommendedName>
</protein>
<dbReference type="InterPro" id="IPR013083">
    <property type="entry name" value="Znf_RING/FYVE/PHD"/>
</dbReference>
<dbReference type="Pfam" id="PF05773">
    <property type="entry name" value="RWD"/>
    <property type="match status" value="1"/>
</dbReference>
<feature type="region of interest" description="Disordered" evidence="12">
    <location>
        <begin position="483"/>
        <end position="638"/>
    </location>
</feature>
<keyword evidence="8" id="KW-0833">Ubl conjugation pathway</keyword>
<evidence type="ECO:0000256" key="5">
    <source>
        <dbReference type="ARBA" id="ARBA00022723"/>
    </source>
</evidence>
<dbReference type="eggNOG" id="KOG1814">
    <property type="taxonomic scope" value="Eukaryota"/>
</dbReference>
<dbReference type="SMART" id="SM00647">
    <property type="entry name" value="IBR"/>
    <property type="match status" value="2"/>
</dbReference>
<sequence length="638" mass="70878">MQEAATSCKEAQDDELLALEAIHEHGVSVSRRHDGPTEVTLSIEIQFDEPIDINLKGKGKAQDVVVRLQFLSPLTLVIVLPAAYPDQCAPIISNIDSPWSLGRDQSVWHDKLKHDLNELWQGDVCLDLFMDYTRDLVMQPSQLEVWADDLNELHAILAAHDAKRRAAVFSGTSFACGICLEDRKGKGCVQLTGCSHVFCFECLAGYFRALIAQGIVRTVHCPDPACVRDRAKAQAARPSLDAILAGAALPAEADLPGDLTRSELVQLVGDSLHERYVWLVKKQQSESDPSTTYCPIESCQAAVPADPNQLEIYEKLRICPTCQFSFCVFCRRTWHGTSQTCLMSKSNAIVQQYLDGDDAVKARLELQYGARNMQRLVKLHEEQRANQEYLDATTTACPECSIPIEKSEGCSHMLCNRCRTHFCFRCGSKLSASDPYLHFQMPGPCFHKLFDFQPSAAEEEAMAAQWMIDEISPEMVNYNTATYSSPDAKHVPLRDPTGSYSADETSVKLARALSQSKGQKQSSVQAQREEATMTSPDNDRVRRVGSLKRDAPSIQTSTYAHTYNEDDRERALRPDNEEESTIVPKSSLGLDPDDNRWGEAGLMSGNGLSTPVGARSPSSARPEESQIPREDRDFALDR</sequence>
<dbReference type="InterPro" id="IPR017907">
    <property type="entry name" value="Znf_RING_CS"/>
</dbReference>
<dbReference type="CDD" id="cd20354">
    <property type="entry name" value="Rcat_RBR_RNF14"/>
    <property type="match status" value="1"/>
</dbReference>
<reference evidence="16 17" key="1">
    <citation type="journal article" date="2011" name="J. Gen. Appl. Microbiol.">
        <title>Draft genome sequencing of the enigmatic basidiomycete Mixia osmundae.</title>
        <authorList>
            <person name="Nishida H."/>
            <person name="Nagatsuka Y."/>
            <person name="Sugiyama J."/>
        </authorList>
    </citation>
    <scope>NUCLEOTIDE SEQUENCE [LARGE SCALE GENOMIC DNA]</scope>
    <source>
        <strain evidence="17">CBS 9802 / IAM 14324 / JCM 22182 / KY 12970</strain>
    </source>
</reference>
<dbReference type="SUPFAM" id="SSF57850">
    <property type="entry name" value="RING/U-box"/>
    <property type="match status" value="3"/>
</dbReference>
<evidence type="ECO:0000256" key="6">
    <source>
        <dbReference type="ARBA" id="ARBA00022737"/>
    </source>
</evidence>
<proteinExistence type="inferred from homology"/>
<evidence type="ECO:0000256" key="11">
    <source>
        <dbReference type="PROSITE-ProRule" id="PRU00175"/>
    </source>
</evidence>
<feature type="compositionally biased region" description="Basic and acidic residues" evidence="12">
    <location>
        <begin position="621"/>
        <end position="638"/>
    </location>
</feature>
<organism evidence="16 17">
    <name type="scientific">Mixia osmundae (strain CBS 9802 / IAM 14324 / JCM 22182 / KY 12970)</name>
    <dbReference type="NCBI Taxonomy" id="764103"/>
    <lineage>
        <taxon>Eukaryota</taxon>
        <taxon>Fungi</taxon>
        <taxon>Dikarya</taxon>
        <taxon>Basidiomycota</taxon>
        <taxon>Pucciniomycotina</taxon>
        <taxon>Mixiomycetes</taxon>
        <taxon>Mixiales</taxon>
        <taxon>Mixiaceae</taxon>
        <taxon>Mixia</taxon>
    </lineage>
</organism>
<gene>
    <name evidence="16" type="primary">Mo05886</name>
    <name evidence="16" type="ORF">E5Q_05886</name>
</gene>
<dbReference type="PANTHER" id="PTHR11685">
    <property type="entry name" value="RBR FAMILY RING FINGER AND IBR DOMAIN-CONTAINING"/>
    <property type="match status" value="1"/>
</dbReference>
<evidence type="ECO:0000259" key="13">
    <source>
        <dbReference type="PROSITE" id="PS50089"/>
    </source>
</evidence>
<dbReference type="HOGENOM" id="CLU_021364_2_2_1"/>
<dbReference type="CDD" id="cd23820">
    <property type="entry name" value="RWD_RNF14"/>
    <property type="match status" value="1"/>
</dbReference>
<keyword evidence="6" id="KW-0677">Repeat</keyword>
<dbReference type="InterPro" id="IPR001841">
    <property type="entry name" value="Znf_RING"/>
</dbReference>
<dbReference type="InParanoid" id="G7E975"/>
<evidence type="ECO:0000256" key="10">
    <source>
        <dbReference type="ARBA" id="ARBA00044508"/>
    </source>
</evidence>
<name>G7E975_MIXOS</name>
<evidence type="ECO:0000256" key="3">
    <source>
        <dbReference type="ARBA" id="ARBA00012251"/>
    </source>
</evidence>
<dbReference type="InterPro" id="IPR044066">
    <property type="entry name" value="TRIAD_supradom"/>
</dbReference>
<reference evidence="16 17" key="2">
    <citation type="journal article" date="2012" name="Open Biol.">
        <title>Characteristics of nucleosomes and linker DNA regions on the genome of the basidiomycete Mixia osmundae revealed by mono- and dinucleosome mapping.</title>
        <authorList>
            <person name="Nishida H."/>
            <person name="Kondo S."/>
            <person name="Matsumoto T."/>
            <person name="Suzuki Y."/>
            <person name="Yoshikawa H."/>
            <person name="Taylor T.D."/>
            <person name="Sugiyama J."/>
        </authorList>
    </citation>
    <scope>NUCLEOTIDE SEQUENCE [LARGE SCALE GENOMIC DNA]</scope>
    <source>
        <strain evidence="17">CBS 9802 / IAM 14324 / JCM 22182 / KY 12970</strain>
    </source>
</reference>
<dbReference type="EC" id="2.3.2.31" evidence="3"/>
<dbReference type="PROSITE" id="PS51873">
    <property type="entry name" value="TRIAD"/>
    <property type="match status" value="1"/>
</dbReference>
<dbReference type="InterPro" id="IPR047548">
    <property type="entry name" value="Rcat_RBR_RNF14"/>
</dbReference>
<dbReference type="GO" id="GO:0061630">
    <property type="term" value="F:ubiquitin protein ligase activity"/>
    <property type="evidence" value="ECO:0007669"/>
    <property type="project" value="UniProtKB-EC"/>
</dbReference>
<evidence type="ECO:0000313" key="17">
    <source>
        <dbReference type="Proteomes" id="UP000009131"/>
    </source>
</evidence>
<dbReference type="InterPro" id="IPR006575">
    <property type="entry name" value="RWD_dom"/>
</dbReference>
<dbReference type="OrthoDB" id="1431934at2759"/>
<evidence type="ECO:0000259" key="14">
    <source>
        <dbReference type="PROSITE" id="PS50908"/>
    </source>
</evidence>
<keyword evidence="5" id="KW-0479">Metal-binding</keyword>
<keyword evidence="17" id="KW-1185">Reference proteome</keyword>
<dbReference type="Pfam" id="PF01485">
    <property type="entry name" value="IBR"/>
    <property type="match status" value="1"/>
</dbReference>
<evidence type="ECO:0000256" key="7">
    <source>
        <dbReference type="ARBA" id="ARBA00022771"/>
    </source>
</evidence>
<dbReference type="Proteomes" id="UP000009131">
    <property type="component" value="Unassembled WGS sequence"/>
</dbReference>
<evidence type="ECO:0000256" key="9">
    <source>
        <dbReference type="ARBA" id="ARBA00022833"/>
    </source>
</evidence>
<feature type="compositionally biased region" description="Basic and acidic residues" evidence="12">
    <location>
        <begin position="527"/>
        <end position="551"/>
    </location>
</feature>
<keyword evidence="9" id="KW-0862">Zinc</keyword>
<dbReference type="EMBL" id="BABT02000220">
    <property type="protein sequence ID" value="GAA99194.1"/>
    <property type="molecule type" value="Genomic_DNA"/>
</dbReference>
<dbReference type="Gene3D" id="3.30.40.10">
    <property type="entry name" value="Zinc/RING finger domain, C3HC4 (zinc finger)"/>
    <property type="match status" value="1"/>
</dbReference>
<evidence type="ECO:0000256" key="8">
    <source>
        <dbReference type="ARBA" id="ARBA00022786"/>
    </source>
</evidence>
<keyword evidence="7 11" id="KW-0863">Zinc-finger</keyword>
<dbReference type="PROSITE" id="PS00518">
    <property type="entry name" value="ZF_RING_1"/>
    <property type="match status" value="1"/>
</dbReference>
<feature type="compositionally biased region" description="Basic and acidic residues" evidence="12">
    <location>
        <begin position="563"/>
        <end position="575"/>
    </location>
</feature>
<dbReference type="CDD" id="cd20341">
    <property type="entry name" value="BRcat_RBR_RNF14"/>
    <property type="match status" value="1"/>
</dbReference>
<evidence type="ECO:0000256" key="4">
    <source>
        <dbReference type="ARBA" id="ARBA00022679"/>
    </source>
</evidence>
<comment type="caution">
    <text evidence="16">The sequence shown here is derived from an EMBL/GenBank/DDBJ whole genome shotgun (WGS) entry which is preliminary data.</text>
</comment>
<feature type="domain" description="RING-type" evidence="13">
    <location>
        <begin position="176"/>
        <end position="222"/>
    </location>
</feature>
<evidence type="ECO:0000256" key="1">
    <source>
        <dbReference type="ARBA" id="ARBA00001798"/>
    </source>
</evidence>
<dbReference type="Gene3D" id="3.10.110.10">
    <property type="entry name" value="Ubiquitin Conjugating Enzyme"/>
    <property type="match status" value="1"/>
</dbReference>
<dbReference type="GO" id="GO:0016567">
    <property type="term" value="P:protein ubiquitination"/>
    <property type="evidence" value="ECO:0007669"/>
    <property type="project" value="InterPro"/>
</dbReference>
<evidence type="ECO:0000256" key="12">
    <source>
        <dbReference type="SAM" id="MobiDB-lite"/>
    </source>
</evidence>
<dbReference type="STRING" id="764103.G7E975"/>
<feature type="domain" description="RWD" evidence="14">
    <location>
        <begin position="14"/>
        <end position="140"/>
    </location>
</feature>
<feature type="domain" description="RING-type" evidence="15">
    <location>
        <begin position="172"/>
        <end position="449"/>
    </location>
</feature>
<dbReference type="AlphaFoldDB" id="G7E975"/>
<dbReference type="InterPro" id="IPR031127">
    <property type="entry name" value="E3_UB_ligase_RBR"/>
</dbReference>
<dbReference type="PROSITE" id="PS50908">
    <property type="entry name" value="RWD"/>
    <property type="match status" value="1"/>
</dbReference>
<keyword evidence="4" id="KW-0808">Transferase</keyword>
<comment type="catalytic activity">
    <reaction evidence="1">
        <text>[E2 ubiquitin-conjugating enzyme]-S-ubiquitinyl-L-cysteine + [acceptor protein]-L-lysine = [E2 ubiquitin-conjugating enzyme]-L-cysteine + [acceptor protein]-N(6)-ubiquitinyl-L-lysine.</text>
        <dbReference type="EC" id="2.3.2.31"/>
    </reaction>
</comment>
<comment type="similarity">
    <text evidence="10">Belongs to the RBR family. RNF14 subfamily.</text>
</comment>
<dbReference type="Gene3D" id="1.20.120.1750">
    <property type="match status" value="1"/>
</dbReference>
<evidence type="ECO:0000256" key="2">
    <source>
        <dbReference type="ARBA" id="ARBA00004906"/>
    </source>
</evidence>
<comment type="pathway">
    <text evidence="2">Protein modification; protein ubiquitination.</text>
</comment>
<feature type="compositionally biased region" description="Low complexity" evidence="12">
    <location>
        <begin position="514"/>
        <end position="526"/>
    </location>
</feature>
<dbReference type="InterPro" id="IPR016135">
    <property type="entry name" value="UBQ-conjugating_enzyme/RWD"/>
</dbReference>
<evidence type="ECO:0000259" key="15">
    <source>
        <dbReference type="PROSITE" id="PS51873"/>
    </source>
</evidence>
<dbReference type="InterPro" id="IPR002867">
    <property type="entry name" value="IBR_dom"/>
</dbReference>
<dbReference type="Pfam" id="PF22191">
    <property type="entry name" value="IBR_1"/>
    <property type="match status" value="1"/>
</dbReference>
<evidence type="ECO:0000313" key="16">
    <source>
        <dbReference type="EMBL" id="GAA99194.1"/>
    </source>
</evidence>
<dbReference type="GO" id="GO:0008270">
    <property type="term" value="F:zinc ion binding"/>
    <property type="evidence" value="ECO:0007669"/>
    <property type="project" value="UniProtKB-KW"/>
</dbReference>
<dbReference type="FunCoup" id="G7E975">
    <property type="interactions" value="109"/>
</dbReference>